<proteinExistence type="predicted"/>
<dbReference type="HOGENOM" id="CLU_123860_2_0_4"/>
<reference evidence="2 3" key="1">
    <citation type="submission" date="2008-03" db="EMBL/GenBank/DDBJ databases">
        <title>Complete sequence of Leptothrix cholodnii SP-6.</title>
        <authorList>
            <consortium name="US DOE Joint Genome Institute"/>
            <person name="Copeland A."/>
            <person name="Lucas S."/>
            <person name="Lapidus A."/>
            <person name="Glavina del Rio T."/>
            <person name="Dalin E."/>
            <person name="Tice H."/>
            <person name="Bruce D."/>
            <person name="Goodwin L."/>
            <person name="Pitluck S."/>
            <person name="Chertkov O."/>
            <person name="Brettin T."/>
            <person name="Detter J.C."/>
            <person name="Han C."/>
            <person name="Kuske C.R."/>
            <person name="Schmutz J."/>
            <person name="Larimer F."/>
            <person name="Land M."/>
            <person name="Hauser L."/>
            <person name="Kyrpides N."/>
            <person name="Lykidis A."/>
            <person name="Emerson D."/>
            <person name="Richardson P."/>
        </authorList>
    </citation>
    <scope>NUCLEOTIDE SEQUENCE [LARGE SCALE GENOMIC DNA]</scope>
    <source>
        <strain evidence="3">ATCC 51168 / LMG 8142 / SP-6</strain>
    </source>
</reference>
<feature type="transmembrane region" description="Helical" evidence="1">
    <location>
        <begin position="105"/>
        <end position="122"/>
    </location>
</feature>
<dbReference type="EMBL" id="CP001013">
    <property type="protein sequence ID" value="ACB35808.1"/>
    <property type="molecule type" value="Genomic_DNA"/>
</dbReference>
<accession>B1Y4A7</accession>
<feature type="transmembrane region" description="Helical" evidence="1">
    <location>
        <begin position="49"/>
        <end position="68"/>
    </location>
</feature>
<dbReference type="Proteomes" id="UP000001693">
    <property type="component" value="Chromosome"/>
</dbReference>
<dbReference type="KEGG" id="lch:Lcho_3554"/>
<dbReference type="InterPro" id="IPR007360">
    <property type="entry name" value="SirB"/>
</dbReference>
<keyword evidence="1" id="KW-0812">Transmembrane</keyword>
<dbReference type="PANTHER" id="PTHR39594:SF1">
    <property type="entry name" value="PROTEIN YCHQ"/>
    <property type="match status" value="1"/>
</dbReference>
<dbReference type="PANTHER" id="PTHR39594">
    <property type="entry name" value="PROTEIN YCHQ"/>
    <property type="match status" value="1"/>
</dbReference>
<dbReference type="PIRSF" id="PIRSF005610">
    <property type="entry name" value="SirB"/>
    <property type="match status" value="1"/>
</dbReference>
<name>B1Y4A7_LEPCP</name>
<evidence type="ECO:0000256" key="1">
    <source>
        <dbReference type="SAM" id="Phobius"/>
    </source>
</evidence>
<gene>
    <name evidence="2" type="ordered locus">Lcho_3554</name>
</gene>
<dbReference type="eggNOG" id="COG3094">
    <property type="taxonomic scope" value="Bacteria"/>
</dbReference>
<feature type="transmembrane region" description="Helical" evidence="1">
    <location>
        <begin position="74"/>
        <end position="93"/>
    </location>
</feature>
<sequence length="133" mass="14437">MAPMDYLTLKLIHQSAVVLSIGGFVLRGWASLNGQAWVRGRAAKTLPHLIDSVLLASAITLAWLAGLVPWHTPWLMSKIVGLLVYIGLGMIALKPGRDLRLRWAAWLGALVTFGFIVSVAITKQPAGFLLRLA</sequence>
<evidence type="ECO:0000313" key="2">
    <source>
        <dbReference type="EMBL" id="ACB35808.1"/>
    </source>
</evidence>
<protein>
    <submittedName>
        <fullName evidence="2">Invasion gene expression up-regulator SirB</fullName>
    </submittedName>
</protein>
<organism evidence="2 3">
    <name type="scientific">Leptothrix cholodnii (strain ATCC 51168 / LMG 8142 / SP-6)</name>
    <name type="common">Leptothrix discophora (strain SP-6)</name>
    <dbReference type="NCBI Taxonomy" id="395495"/>
    <lineage>
        <taxon>Bacteria</taxon>
        <taxon>Pseudomonadati</taxon>
        <taxon>Pseudomonadota</taxon>
        <taxon>Betaproteobacteria</taxon>
        <taxon>Burkholderiales</taxon>
        <taxon>Sphaerotilaceae</taxon>
        <taxon>Leptothrix</taxon>
    </lineage>
</organism>
<feature type="transmembrane region" description="Helical" evidence="1">
    <location>
        <begin position="12"/>
        <end position="29"/>
    </location>
</feature>
<evidence type="ECO:0000313" key="3">
    <source>
        <dbReference type="Proteomes" id="UP000001693"/>
    </source>
</evidence>
<dbReference type="STRING" id="395495.Lcho_3554"/>
<dbReference type="AlphaFoldDB" id="B1Y4A7"/>
<keyword evidence="1" id="KW-1133">Transmembrane helix</keyword>
<keyword evidence="1" id="KW-0472">Membrane</keyword>
<dbReference type="GO" id="GO:0005886">
    <property type="term" value="C:plasma membrane"/>
    <property type="evidence" value="ECO:0007669"/>
    <property type="project" value="TreeGrafter"/>
</dbReference>
<keyword evidence="3" id="KW-1185">Reference proteome</keyword>
<dbReference type="Pfam" id="PF04247">
    <property type="entry name" value="SirB"/>
    <property type="match status" value="1"/>
</dbReference>